<dbReference type="SMART" id="SM00304">
    <property type="entry name" value="HAMP"/>
    <property type="match status" value="1"/>
</dbReference>
<dbReference type="InterPro" id="IPR003661">
    <property type="entry name" value="HisK_dim/P_dom"/>
</dbReference>
<evidence type="ECO:0000256" key="6">
    <source>
        <dbReference type="ARBA" id="ARBA00022777"/>
    </source>
</evidence>
<dbReference type="InterPro" id="IPR003660">
    <property type="entry name" value="HAMP_dom"/>
</dbReference>
<dbReference type="SUPFAM" id="SSF55874">
    <property type="entry name" value="ATPase domain of HSP90 chaperone/DNA topoisomerase II/histidine kinase"/>
    <property type="match status" value="1"/>
</dbReference>
<evidence type="ECO:0000256" key="4">
    <source>
        <dbReference type="ARBA" id="ARBA00022553"/>
    </source>
</evidence>
<dbReference type="InterPro" id="IPR005467">
    <property type="entry name" value="His_kinase_dom"/>
</dbReference>
<dbReference type="InterPro" id="IPR036097">
    <property type="entry name" value="HisK_dim/P_sf"/>
</dbReference>
<evidence type="ECO:0000256" key="2">
    <source>
        <dbReference type="ARBA" id="ARBA00004370"/>
    </source>
</evidence>
<dbReference type="PROSITE" id="PS50109">
    <property type="entry name" value="HIS_KIN"/>
    <property type="match status" value="1"/>
</dbReference>
<feature type="transmembrane region" description="Helical" evidence="9">
    <location>
        <begin position="14"/>
        <end position="36"/>
    </location>
</feature>
<feature type="domain" description="HAMP" evidence="11">
    <location>
        <begin position="189"/>
        <end position="241"/>
    </location>
</feature>
<keyword evidence="13" id="KW-1185">Reference proteome</keyword>
<dbReference type="RefSeq" id="WP_183634330.1">
    <property type="nucleotide sequence ID" value="NZ_BAABLE010000011.1"/>
</dbReference>
<evidence type="ECO:0000256" key="8">
    <source>
        <dbReference type="SAM" id="MobiDB-lite"/>
    </source>
</evidence>
<dbReference type="PROSITE" id="PS50885">
    <property type="entry name" value="HAMP"/>
    <property type="match status" value="1"/>
</dbReference>
<keyword evidence="4" id="KW-0597">Phosphoprotein</keyword>
<keyword evidence="5" id="KW-0808">Transferase</keyword>
<evidence type="ECO:0000313" key="12">
    <source>
        <dbReference type="EMBL" id="MBB4012536.1"/>
    </source>
</evidence>
<dbReference type="SUPFAM" id="SSF158472">
    <property type="entry name" value="HAMP domain-like"/>
    <property type="match status" value="1"/>
</dbReference>
<dbReference type="PRINTS" id="PR00344">
    <property type="entry name" value="BCTRLSENSOR"/>
</dbReference>
<feature type="region of interest" description="Disordered" evidence="8">
    <location>
        <begin position="517"/>
        <end position="540"/>
    </location>
</feature>
<evidence type="ECO:0000256" key="5">
    <source>
        <dbReference type="ARBA" id="ARBA00022679"/>
    </source>
</evidence>
<dbReference type="GO" id="GO:0000155">
    <property type="term" value="F:phosphorelay sensor kinase activity"/>
    <property type="evidence" value="ECO:0007669"/>
    <property type="project" value="InterPro"/>
</dbReference>
<comment type="subcellular location">
    <subcellularLocation>
        <location evidence="2">Membrane</location>
    </subcellularLocation>
</comment>
<dbReference type="CDD" id="cd06225">
    <property type="entry name" value="HAMP"/>
    <property type="match status" value="1"/>
</dbReference>
<dbReference type="InterPro" id="IPR003594">
    <property type="entry name" value="HATPase_dom"/>
</dbReference>
<dbReference type="SUPFAM" id="SSF47384">
    <property type="entry name" value="Homodimeric domain of signal transducing histidine kinase"/>
    <property type="match status" value="1"/>
</dbReference>
<dbReference type="Pfam" id="PF02518">
    <property type="entry name" value="HATPase_c"/>
    <property type="match status" value="1"/>
</dbReference>
<gene>
    <name evidence="12" type="ORF">GGR36_001844</name>
</gene>
<dbReference type="Gene3D" id="6.10.340.10">
    <property type="match status" value="1"/>
</dbReference>
<dbReference type="GO" id="GO:0016020">
    <property type="term" value="C:membrane"/>
    <property type="evidence" value="ECO:0007669"/>
    <property type="project" value="UniProtKB-SubCell"/>
</dbReference>
<accession>A0A840BNW1</accession>
<feature type="transmembrane region" description="Helical" evidence="9">
    <location>
        <begin position="169"/>
        <end position="189"/>
    </location>
</feature>
<keyword evidence="9" id="KW-0812">Transmembrane</keyword>
<feature type="domain" description="Histidine kinase" evidence="10">
    <location>
        <begin position="297"/>
        <end position="531"/>
    </location>
</feature>
<dbReference type="Gene3D" id="1.10.287.130">
    <property type="match status" value="1"/>
</dbReference>
<evidence type="ECO:0000256" key="9">
    <source>
        <dbReference type="SAM" id="Phobius"/>
    </source>
</evidence>
<dbReference type="InterPro" id="IPR036890">
    <property type="entry name" value="HATPase_C_sf"/>
</dbReference>
<proteinExistence type="predicted"/>
<evidence type="ECO:0000256" key="3">
    <source>
        <dbReference type="ARBA" id="ARBA00012438"/>
    </source>
</evidence>
<dbReference type="CDD" id="cd00082">
    <property type="entry name" value="HisKA"/>
    <property type="match status" value="1"/>
</dbReference>
<keyword evidence="9" id="KW-1133">Transmembrane helix</keyword>
<sequence>MKSLPSPASLVRSLVGQLAIAVLVPLLLIVAGDIYGGARTLKTAVRENIQSSVIKTSQLLNLTASTYLSNDDLSTLDIFFSEMLSESDNRGLAYVIIGRSDGDPLINTLGIGRAVPPPDLPATYEEAALRGIIHVRNPLFLPGRAVGYLQYGLATGDMIAAIDHEQRRALWLSGSIALVAAVVAVILAAKISRQLRAFIAASKEVAFGRYDRKVQVSGADELAKLAEHFNRMSEAVQSKIQEVTELNQTLEARVRERTRELEHANTLLQSNLLQLNEAKDQIVRSEKLAGLGALVAGVAHELNTPIGNAVTLASMLENDANGVIAKYQDGSLRRSELEKHVTAARDASQMLMRNLQRASELIVSFKTVAVDQTSEQRRRFNLQQTLNELVISVGPTLRRTPFRIELSVPPDLECNSYPGPLNQVITNLVTNGIAHAFEGRSEGCMTLSAERDPNHSEWIVIRFADDGIGIAPEHLRRIFDPFFTTKLGHGGSGLGLHISHNIVEGLLGGRIEVSSTPGQGTTFSIRIPTNAPESTAGNDS</sequence>
<reference evidence="12 13" key="1">
    <citation type="submission" date="2020-08" db="EMBL/GenBank/DDBJ databases">
        <title>Genomic Encyclopedia of Type Strains, Phase IV (KMG-IV): sequencing the most valuable type-strain genomes for metagenomic binning, comparative biology and taxonomic classification.</title>
        <authorList>
            <person name="Goeker M."/>
        </authorList>
    </citation>
    <scope>NUCLEOTIDE SEQUENCE [LARGE SCALE GENOMIC DNA]</scope>
    <source>
        <strain evidence="12 13">DSM 106739</strain>
    </source>
</reference>
<evidence type="ECO:0000259" key="11">
    <source>
        <dbReference type="PROSITE" id="PS50885"/>
    </source>
</evidence>
<keyword evidence="9" id="KW-0472">Membrane</keyword>
<organism evidence="12 13">
    <name type="scientific">Niveibacterium umoris</name>
    <dbReference type="NCBI Taxonomy" id="1193620"/>
    <lineage>
        <taxon>Bacteria</taxon>
        <taxon>Pseudomonadati</taxon>
        <taxon>Pseudomonadota</taxon>
        <taxon>Betaproteobacteria</taxon>
        <taxon>Rhodocyclales</taxon>
        <taxon>Rhodocyclaceae</taxon>
        <taxon>Niveibacterium</taxon>
    </lineage>
</organism>
<feature type="coiled-coil region" evidence="7">
    <location>
        <begin position="233"/>
        <end position="267"/>
    </location>
</feature>
<protein>
    <recommendedName>
        <fullName evidence="3">histidine kinase</fullName>
        <ecNumber evidence="3">2.7.13.3</ecNumber>
    </recommendedName>
</protein>
<name>A0A840BNW1_9RHOO</name>
<dbReference type="EMBL" id="JACIET010000001">
    <property type="protein sequence ID" value="MBB4012536.1"/>
    <property type="molecule type" value="Genomic_DNA"/>
</dbReference>
<dbReference type="PANTHER" id="PTHR43065">
    <property type="entry name" value="SENSOR HISTIDINE KINASE"/>
    <property type="match status" value="1"/>
</dbReference>
<dbReference type="Gene3D" id="3.30.565.10">
    <property type="entry name" value="Histidine kinase-like ATPase, C-terminal domain"/>
    <property type="match status" value="1"/>
</dbReference>
<evidence type="ECO:0000259" key="10">
    <source>
        <dbReference type="PROSITE" id="PS50109"/>
    </source>
</evidence>
<dbReference type="InterPro" id="IPR004358">
    <property type="entry name" value="Sig_transdc_His_kin-like_C"/>
</dbReference>
<dbReference type="SMART" id="SM00387">
    <property type="entry name" value="HATPase_c"/>
    <property type="match status" value="1"/>
</dbReference>
<dbReference type="Pfam" id="PF00672">
    <property type="entry name" value="HAMP"/>
    <property type="match status" value="1"/>
</dbReference>
<keyword evidence="7" id="KW-0175">Coiled coil</keyword>
<dbReference type="AlphaFoldDB" id="A0A840BNW1"/>
<feature type="compositionally biased region" description="Polar residues" evidence="8">
    <location>
        <begin position="531"/>
        <end position="540"/>
    </location>
</feature>
<comment type="caution">
    <text evidence="12">The sequence shown here is derived from an EMBL/GenBank/DDBJ whole genome shotgun (WGS) entry which is preliminary data.</text>
</comment>
<dbReference type="EC" id="2.7.13.3" evidence="3"/>
<evidence type="ECO:0000256" key="7">
    <source>
        <dbReference type="SAM" id="Coils"/>
    </source>
</evidence>
<evidence type="ECO:0000256" key="1">
    <source>
        <dbReference type="ARBA" id="ARBA00000085"/>
    </source>
</evidence>
<comment type="catalytic activity">
    <reaction evidence="1">
        <text>ATP + protein L-histidine = ADP + protein N-phospho-L-histidine.</text>
        <dbReference type="EC" id="2.7.13.3"/>
    </reaction>
</comment>
<evidence type="ECO:0000313" key="13">
    <source>
        <dbReference type="Proteomes" id="UP000561045"/>
    </source>
</evidence>
<keyword evidence="6 12" id="KW-0418">Kinase</keyword>
<dbReference type="Proteomes" id="UP000561045">
    <property type="component" value="Unassembled WGS sequence"/>
</dbReference>